<dbReference type="PANTHER" id="PTHR31689">
    <property type="entry name" value="DIAMINOPIMELATE EPIMERASE, CHLOROPLASTIC"/>
    <property type="match status" value="1"/>
</dbReference>
<sequence>MKINFTKMHGLGNDFMVIDAINQTISLSEIPIGELSDRHFGVGFDQLLLVEKAIKDEMDFKYRIFNADGSEVEQCGNGARCFARFVGKKGLTSKNPIAVETQNTDMSLLINEDDTVKVDMGVPDLRYEEDQIIPVNEFRERYRILREKYPGCVLSVGNPHYVMVKDDIRNINIRDIAMEIQDSGFFPQGINVGFMQIDDRGQIQLRVYERGVGETLSCGSGACAAVIYGITSGLLDSQVNVNFEHTNSNVLVEYTANEHVFLSGEAEFVFEGEIEI</sequence>
<feature type="binding site" evidence="9">
    <location>
        <position position="66"/>
    </location>
    <ligand>
        <name>substrate</name>
    </ligand>
</feature>
<dbReference type="EC" id="5.1.1.7" evidence="3 9"/>
<organism evidence="11 12">
    <name type="scientific">Candidatus Thiodubiliella endoseptemdiera</name>
    <dbReference type="NCBI Taxonomy" id="2738886"/>
    <lineage>
        <taxon>Bacteria</taxon>
        <taxon>Pseudomonadati</taxon>
        <taxon>Pseudomonadota</taxon>
        <taxon>Gammaproteobacteria</taxon>
        <taxon>Candidatus Pseudothioglobaceae</taxon>
        <taxon>Candidatus Thiodubiliella</taxon>
    </lineage>
</organism>
<evidence type="ECO:0000313" key="12">
    <source>
        <dbReference type="Proteomes" id="UP000568751"/>
    </source>
</evidence>
<evidence type="ECO:0000256" key="10">
    <source>
        <dbReference type="PROSITE-ProRule" id="PRU10125"/>
    </source>
</evidence>
<proteinExistence type="inferred from homology"/>
<keyword evidence="5 9" id="KW-0028">Amino-acid biosynthesis</keyword>
<feature type="binding site" evidence="9">
    <location>
        <position position="46"/>
    </location>
    <ligand>
        <name>substrate</name>
    </ligand>
</feature>
<comment type="function">
    <text evidence="9">Catalyzes the stereoinversion of LL-2,6-diaminopimelate (L,L-DAP) to meso-diaminopimelate (meso-DAP), a precursor of L-lysine and an essential component of the bacterial peptidoglycan.</text>
</comment>
<dbReference type="FunFam" id="3.10.310.10:FF:000001">
    <property type="entry name" value="Diaminopimelate epimerase"/>
    <property type="match status" value="1"/>
</dbReference>
<dbReference type="EMBL" id="JACCHT010000001">
    <property type="protein sequence ID" value="NYT26611.1"/>
    <property type="molecule type" value="Genomic_DNA"/>
</dbReference>
<evidence type="ECO:0000256" key="1">
    <source>
        <dbReference type="ARBA" id="ARBA00005196"/>
    </source>
</evidence>
<feature type="binding site" evidence="9">
    <location>
        <position position="191"/>
    </location>
    <ligand>
        <name>substrate</name>
    </ligand>
</feature>
<dbReference type="GO" id="GO:0005829">
    <property type="term" value="C:cytosol"/>
    <property type="evidence" value="ECO:0007669"/>
    <property type="project" value="TreeGrafter"/>
</dbReference>
<dbReference type="SUPFAM" id="SSF54506">
    <property type="entry name" value="Diaminopimelate epimerase-like"/>
    <property type="match status" value="2"/>
</dbReference>
<comment type="subunit">
    <text evidence="9">Homodimer.</text>
</comment>
<feature type="binding site" evidence="9">
    <location>
        <begin position="76"/>
        <end position="77"/>
    </location>
    <ligand>
        <name>substrate</name>
    </ligand>
</feature>
<gene>
    <name evidence="9 11" type="primary">dapF</name>
    <name evidence="11" type="ORF">H0A76_01035</name>
</gene>
<dbReference type="UniPathway" id="UPA00034">
    <property type="reaction ID" value="UER00025"/>
</dbReference>
<keyword evidence="7 9" id="KW-0413">Isomerase</keyword>
<comment type="similarity">
    <text evidence="2 9">Belongs to the diaminopimelate epimerase family.</text>
</comment>
<feature type="site" description="Could be important to modulate the pK values of the two catalytic cysteine residues" evidence="9">
    <location>
        <position position="209"/>
    </location>
</feature>
<name>A0A853F0Y0_9GAMM</name>
<accession>A0A853F0Y0</accession>
<dbReference type="PANTHER" id="PTHR31689:SF0">
    <property type="entry name" value="DIAMINOPIMELATE EPIMERASE"/>
    <property type="match status" value="1"/>
</dbReference>
<reference evidence="11 12" key="1">
    <citation type="submission" date="2020-05" db="EMBL/GenBank/DDBJ databases">
        <title>Horizontal transmission and recombination maintain forever young bacterial symbiont genomes.</title>
        <authorList>
            <person name="Russell S.L."/>
            <person name="Pepper-Tunick E."/>
            <person name="Svedberg J."/>
            <person name="Byrne A."/>
            <person name="Ruelas Castillo J."/>
            <person name="Vollmers C."/>
            <person name="Beinart R.A."/>
            <person name="Corbett-Detig R."/>
        </authorList>
    </citation>
    <scope>NUCLEOTIDE SEQUENCE [LARGE SCALE GENOMIC DNA]</scope>
    <source>
        <strain evidence="11">455</strain>
    </source>
</reference>
<dbReference type="Proteomes" id="UP000568751">
    <property type="component" value="Unassembled WGS sequence"/>
</dbReference>
<feature type="site" description="Could be important to modulate the pK values of the two catalytic cysteine residues" evidence="9">
    <location>
        <position position="160"/>
    </location>
</feature>
<keyword evidence="4 9" id="KW-0963">Cytoplasm</keyword>
<dbReference type="HAMAP" id="MF_00197">
    <property type="entry name" value="DAP_epimerase"/>
    <property type="match status" value="1"/>
</dbReference>
<feature type="active site" evidence="10">
    <location>
        <position position="75"/>
    </location>
</feature>
<dbReference type="NCBIfam" id="TIGR00652">
    <property type="entry name" value="DapF"/>
    <property type="match status" value="1"/>
</dbReference>
<feature type="binding site" evidence="9">
    <location>
        <position position="13"/>
    </location>
    <ligand>
        <name>substrate</name>
    </ligand>
</feature>
<comment type="subcellular location">
    <subcellularLocation>
        <location evidence="9">Cytoplasm</location>
    </subcellularLocation>
</comment>
<evidence type="ECO:0000256" key="6">
    <source>
        <dbReference type="ARBA" id="ARBA00023154"/>
    </source>
</evidence>
<dbReference type="GO" id="GO:0009089">
    <property type="term" value="P:lysine biosynthetic process via diaminopimelate"/>
    <property type="evidence" value="ECO:0007669"/>
    <property type="project" value="UniProtKB-UniRule"/>
</dbReference>
<dbReference type="InterPro" id="IPR001653">
    <property type="entry name" value="DAP_epimerase_DapF"/>
</dbReference>
<evidence type="ECO:0000256" key="8">
    <source>
        <dbReference type="ARBA" id="ARBA00051712"/>
    </source>
</evidence>
<dbReference type="GO" id="GO:0008837">
    <property type="term" value="F:diaminopimelate epimerase activity"/>
    <property type="evidence" value="ECO:0007669"/>
    <property type="project" value="UniProtKB-UniRule"/>
</dbReference>
<dbReference type="RefSeq" id="WP_369151822.1">
    <property type="nucleotide sequence ID" value="NZ_OZ156464.1"/>
</dbReference>
<feature type="binding site" evidence="9">
    <location>
        <begin position="209"/>
        <end position="210"/>
    </location>
    <ligand>
        <name>substrate</name>
    </ligand>
</feature>
<protein>
    <recommendedName>
        <fullName evidence="3 9">Diaminopimelate epimerase</fullName>
        <shortName evidence="9">DAP epimerase</shortName>
        <ecNumber evidence="3 9">5.1.1.7</ecNumber>
    </recommendedName>
    <alternativeName>
        <fullName evidence="9">PLP-independent amino acid racemase</fullName>
    </alternativeName>
</protein>
<feature type="binding site" evidence="9">
    <location>
        <position position="158"/>
    </location>
    <ligand>
        <name>substrate</name>
    </ligand>
</feature>
<keyword evidence="6 9" id="KW-0457">Lysine biosynthesis</keyword>
<evidence type="ECO:0000256" key="4">
    <source>
        <dbReference type="ARBA" id="ARBA00022490"/>
    </source>
</evidence>
<feature type="active site" description="Proton donor" evidence="9">
    <location>
        <position position="75"/>
    </location>
</feature>
<feature type="active site" description="Proton acceptor" evidence="9">
    <location>
        <position position="218"/>
    </location>
</feature>
<evidence type="ECO:0000256" key="5">
    <source>
        <dbReference type="ARBA" id="ARBA00022605"/>
    </source>
</evidence>
<feature type="site" description="Important for dimerization" evidence="9">
    <location>
        <position position="270"/>
    </location>
</feature>
<dbReference type="Pfam" id="PF01678">
    <property type="entry name" value="DAP_epimerase"/>
    <property type="match status" value="2"/>
</dbReference>
<evidence type="ECO:0000313" key="11">
    <source>
        <dbReference type="EMBL" id="NYT26611.1"/>
    </source>
</evidence>
<dbReference type="Gene3D" id="3.10.310.10">
    <property type="entry name" value="Diaminopimelate Epimerase, Chain A, domain 1"/>
    <property type="match status" value="2"/>
</dbReference>
<evidence type="ECO:0000256" key="2">
    <source>
        <dbReference type="ARBA" id="ARBA00010219"/>
    </source>
</evidence>
<evidence type="ECO:0000256" key="3">
    <source>
        <dbReference type="ARBA" id="ARBA00013080"/>
    </source>
</evidence>
<feature type="binding site" evidence="9">
    <location>
        <begin position="219"/>
        <end position="220"/>
    </location>
    <ligand>
        <name>substrate</name>
    </ligand>
</feature>
<dbReference type="AlphaFoldDB" id="A0A853F0Y0"/>
<comment type="caution">
    <text evidence="11">The sequence shown here is derived from an EMBL/GenBank/DDBJ whole genome shotgun (WGS) entry which is preliminary data.</text>
</comment>
<dbReference type="PROSITE" id="PS01326">
    <property type="entry name" value="DAP_EPIMERASE"/>
    <property type="match status" value="1"/>
</dbReference>
<evidence type="ECO:0000256" key="9">
    <source>
        <dbReference type="HAMAP-Rule" id="MF_00197"/>
    </source>
</evidence>
<comment type="pathway">
    <text evidence="1 9">Amino-acid biosynthesis; L-lysine biosynthesis via DAP pathway; DL-2,6-diaminopimelate from LL-2,6-diaminopimelate: step 1/1.</text>
</comment>
<evidence type="ECO:0000256" key="7">
    <source>
        <dbReference type="ARBA" id="ARBA00023235"/>
    </source>
</evidence>
<comment type="catalytic activity">
    <reaction evidence="8 9">
        <text>(2S,6S)-2,6-diaminopimelate = meso-2,6-diaminopimelate</text>
        <dbReference type="Rhea" id="RHEA:15393"/>
        <dbReference type="ChEBI" id="CHEBI:57609"/>
        <dbReference type="ChEBI" id="CHEBI:57791"/>
        <dbReference type="EC" id="5.1.1.7"/>
    </reaction>
</comment>
<dbReference type="InterPro" id="IPR018510">
    <property type="entry name" value="DAP_epimerase_AS"/>
</dbReference>